<keyword evidence="5" id="KW-0175">Coiled coil</keyword>
<feature type="compositionally biased region" description="Basic and acidic residues" evidence="6">
    <location>
        <begin position="1"/>
        <end position="11"/>
    </location>
</feature>
<evidence type="ECO:0000256" key="4">
    <source>
        <dbReference type="ARBA" id="ARBA00023242"/>
    </source>
</evidence>
<organism evidence="8 9">
    <name type="scientific">Mortierella isabellina</name>
    <name type="common">Filamentous fungus</name>
    <name type="synonym">Umbelopsis isabellina</name>
    <dbReference type="NCBI Taxonomy" id="91625"/>
    <lineage>
        <taxon>Eukaryota</taxon>
        <taxon>Fungi</taxon>
        <taxon>Fungi incertae sedis</taxon>
        <taxon>Mucoromycota</taxon>
        <taxon>Mucoromycotina</taxon>
        <taxon>Umbelopsidomycetes</taxon>
        <taxon>Umbelopsidales</taxon>
        <taxon>Umbelopsidaceae</taxon>
        <taxon>Umbelopsis</taxon>
    </lineage>
</organism>
<dbReference type="GO" id="GO:0005634">
    <property type="term" value="C:nucleus"/>
    <property type="evidence" value="ECO:0007669"/>
    <property type="project" value="UniProtKB-SubCell"/>
</dbReference>
<feature type="region of interest" description="Disordered" evidence="6">
    <location>
        <begin position="1"/>
        <end position="74"/>
    </location>
</feature>
<dbReference type="AlphaFoldDB" id="A0A8H7PIQ3"/>
<feature type="domain" description="Zinc-finger" evidence="7">
    <location>
        <begin position="136"/>
        <end position="190"/>
    </location>
</feature>
<proteinExistence type="predicted"/>
<dbReference type="InterPro" id="IPR018866">
    <property type="entry name" value="Znf-4CXXC_R1"/>
</dbReference>
<name>A0A8H7PIQ3_MORIS</name>
<evidence type="ECO:0000259" key="7">
    <source>
        <dbReference type="Pfam" id="PF10497"/>
    </source>
</evidence>
<sequence length="602" mass="68913">MVTMTCEEHHNLPTTPHPFPYTRLPFSVRPPATQSKDQRSSNATADTDITLTEKTIPKQTDSENDLSESVNSLTFESKPTKPIKDIKLNDMIRCTAITKGDQQCDLLYCWKCLLVHYNESPESVEQAQGVYLTAEGQAINHASGQDVTWACPKCRDICTCKGCSKARERRKNVGSRFIMSSFIKQQYKSVLFLPQKDASLPTPATNLTRRVTPPTFVDLDLKYDEELIWQRLQIREFIFRFEHLLALGPDDREQLQDAQADWVENAMLKKLAVSMLELIAIHGIEITGVNQAVSFQNQVVQFLDDEHISSSRPYLNRKHWQTLTTLLCDAGYEQVPICADEADPIVEKSDVQMDWLPSFVTRSMHSNGTGPMSLANHGLDQLKILNMLSECALCTPCIRKDVVHGSEQIKEEENSLQTEKRQNMYDDMHARTTRKNLLRRLDEATTEDQIQIQEELEQLENESDERRKRLYKKEIDLYLANQRSSKRSGFAGTDQHGNEYWVFGDLVPNKAVHEGVEDCWGRGVIIVGPGICEGHGSQQREEDKPCVAMLTTNRRWWYLSGIENIDRLINWLTTQCEAKDLLRQLSSRSRYVQTLSKLHETT</sequence>
<evidence type="ECO:0000256" key="6">
    <source>
        <dbReference type="SAM" id="MobiDB-lite"/>
    </source>
</evidence>
<evidence type="ECO:0000256" key="2">
    <source>
        <dbReference type="ARBA" id="ARBA00023015"/>
    </source>
</evidence>
<feature type="compositionally biased region" description="Polar residues" evidence="6">
    <location>
        <begin position="32"/>
        <end position="59"/>
    </location>
</feature>
<dbReference type="Proteomes" id="UP000654370">
    <property type="component" value="Unassembled WGS sequence"/>
</dbReference>
<dbReference type="Pfam" id="PF10497">
    <property type="entry name" value="zf-4CXXC_R1"/>
    <property type="match status" value="1"/>
</dbReference>
<evidence type="ECO:0000256" key="5">
    <source>
        <dbReference type="SAM" id="Coils"/>
    </source>
</evidence>
<protein>
    <recommendedName>
        <fullName evidence="7">Zinc-finger domain-containing protein</fullName>
    </recommendedName>
</protein>
<comment type="caution">
    <text evidence="8">The sequence shown here is derived from an EMBL/GenBank/DDBJ whole genome shotgun (WGS) entry which is preliminary data.</text>
</comment>
<comment type="subcellular location">
    <subcellularLocation>
        <location evidence="1">Nucleus</location>
    </subcellularLocation>
</comment>
<evidence type="ECO:0000313" key="8">
    <source>
        <dbReference type="EMBL" id="KAG2174737.1"/>
    </source>
</evidence>
<dbReference type="OrthoDB" id="298344at2759"/>
<reference evidence="8" key="1">
    <citation type="submission" date="2020-12" db="EMBL/GenBank/DDBJ databases">
        <title>Metabolic potential, ecology and presence of endohyphal bacteria is reflected in genomic diversity of Mucoromycotina.</title>
        <authorList>
            <person name="Muszewska A."/>
            <person name="Okrasinska A."/>
            <person name="Steczkiewicz K."/>
            <person name="Drgas O."/>
            <person name="Orlowska M."/>
            <person name="Perlinska-Lenart U."/>
            <person name="Aleksandrzak-Piekarczyk T."/>
            <person name="Szatraj K."/>
            <person name="Zielenkiewicz U."/>
            <person name="Pilsyk S."/>
            <person name="Malc E."/>
            <person name="Mieczkowski P."/>
            <person name="Kruszewska J.S."/>
            <person name="Biernat P."/>
            <person name="Pawlowska J."/>
        </authorList>
    </citation>
    <scope>NUCLEOTIDE SEQUENCE</scope>
    <source>
        <strain evidence="8">WA0000067209</strain>
    </source>
</reference>
<gene>
    <name evidence="8" type="ORF">INT43_005795</name>
</gene>
<keyword evidence="4" id="KW-0539">Nucleus</keyword>
<keyword evidence="9" id="KW-1185">Reference proteome</keyword>
<accession>A0A8H7PIQ3</accession>
<evidence type="ECO:0000313" key="9">
    <source>
        <dbReference type="Proteomes" id="UP000654370"/>
    </source>
</evidence>
<feature type="coiled-coil region" evidence="5">
    <location>
        <begin position="442"/>
        <end position="476"/>
    </location>
</feature>
<dbReference type="EMBL" id="JAEPQZ010000012">
    <property type="protein sequence ID" value="KAG2174737.1"/>
    <property type="molecule type" value="Genomic_DNA"/>
</dbReference>
<evidence type="ECO:0000256" key="3">
    <source>
        <dbReference type="ARBA" id="ARBA00023163"/>
    </source>
</evidence>
<keyword evidence="3" id="KW-0804">Transcription</keyword>
<keyword evidence="2" id="KW-0805">Transcription regulation</keyword>
<evidence type="ECO:0000256" key="1">
    <source>
        <dbReference type="ARBA" id="ARBA00004123"/>
    </source>
</evidence>